<comment type="caution">
    <text evidence="1">The sequence shown here is derived from an EMBL/GenBank/DDBJ whole genome shotgun (WGS) entry which is preliminary data.</text>
</comment>
<name>A0A0A0BT59_9CELL</name>
<evidence type="ECO:0008006" key="3">
    <source>
        <dbReference type="Google" id="ProtNLM"/>
    </source>
</evidence>
<dbReference type="InterPro" id="IPR011042">
    <property type="entry name" value="6-blade_b-propeller_TolB-like"/>
</dbReference>
<dbReference type="Pfam" id="PF07676">
    <property type="entry name" value="PD40"/>
    <property type="match status" value="3"/>
</dbReference>
<reference evidence="1 2" key="1">
    <citation type="submission" date="2013-08" db="EMBL/GenBank/DDBJ databases">
        <title>Genome sequencing of Cellulomonas bogoriensis 69B4.</title>
        <authorList>
            <person name="Chen F."/>
            <person name="Li Y."/>
            <person name="Wang G."/>
        </authorList>
    </citation>
    <scope>NUCLEOTIDE SEQUENCE [LARGE SCALE GENOMIC DNA]</scope>
    <source>
        <strain evidence="1 2">69B4</strain>
    </source>
</reference>
<accession>A0A0A0BT59</accession>
<organism evidence="1 2">
    <name type="scientific">Cellulomonas bogoriensis 69B4 = DSM 16987</name>
    <dbReference type="NCBI Taxonomy" id="1386082"/>
    <lineage>
        <taxon>Bacteria</taxon>
        <taxon>Bacillati</taxon>
        <taxon>Actinomycetota</taxon>
        <taxon>Actinomycetes</taxon>
        <taxon>Micrococcales</taxon>
        <taxon>Cellulomonadaceae</taxon>
        <taxon>Cellulomonas</taxon>
    </lineage>
</organism>
<proteinExistence type="predicted"/>
<evidence type="ECO:0000313" key="2">
    <source>
        <dbReference type="Proteomes" id="UP000054314"/>
    </source>
</evidence>
<sequence length="362" mass="38463">MVSDEIALGYSGGYRAPCVRSPREAVHTDLTLTPVGGMAWSPDGTELALSASGMFGTLEMGVITLADCSWRVLTDTGPQGLSWSPDGTEIAVDDKVVSANDGQVVRDFGHGGSHPSWHPDGDLIAFTAPDGIRVVAADSGAPDPGQLLIPGGHRPSWSPDGTRIAYGTGLRAAHAAADGSGEVLLPEMFSYPDQVGWSPDGQRLTFVGSVDHPEAGEILGGACVTVTLDGELDQMPLSSQCNGMALRPPHEPDPTPDMTLVYLYRKNDLAAPPSWHNSGNQTLWHVELGHAWPATPDPSLLPPEACGPGWAVQIDWTTNLARHHVPHQISRERSTNILGWGTVVQAARHHSLEYLVDVPDCP</sequence>
<dbReference type="Gene3D" id="2.120.10.30">
    <property type="entry name" value="TolB, C-terminal domain"/>
    <property type="match status" value="1"/>
</dbReference>
<evidence type="ECO:0000313" key="1">
    <source>
        <dbReference type="EMBL" id="KGM11613.1"/>
    </source>
</evidence>
<dbReference type="SUPFAM" id="SSF82171">
    <property type="entry name" value="DPP6 N-terminal domain-like"/>
    <property type="match status" value="1"/>
</dbReference>
<protein>
    <recommendedName>
        <fullName evidence="3">Biopolymer transporter Tol</fullName>
    </recommendedName>
</protein>
<dbReference type="AlphaFoldDB" id="A0A0A0BT59"/>
<gene>
    <name evidence="1" type="ORF">N869_02680</name>
</gene>
<dbReference type="EMBL" id="AXCZ01000111">
    <property type="protein sequence ID" value="KGM11613.1"/>
    <property type="molecule type" value="Genomic_DNA"/>
</dbReference>
<dbReference type="InterPro" id="IPR011659">
    <property type="entry name" value="WD40"/>
</dbReference>
<dbReference type="Proteomes" id="UP000054314">
    <property type="component" value="Unassembled WGS sequence"/>
</dbReference>
<keyword evidence="2" id="KW-1185">Reference proteome</keyword>